<dbReference type="Proteomes" id="UP001165090">
    <property type="component" value="Unassembled WGS sequence"/>
</dbReference>
<evidence type="ECO:0000256" key="11">
    <source>
        <dbReference type="SAM" id="MobiDB-lite"/>
    </source>
</evidence>
<accession>A0ABQ5S9Z2</accession>
<feature type="repeat" description="Solcar" evidence="9">
    <location>
        <begin position="24"/>
        <end position="110"/>
    </location>
</feature>
<keyword evidence="8 9" id="KW-0472">Membrane</keyword>
<comment type="similarity">
    <text evidence="2 10">Belongs to the mitochondrial carrier (TC 2.A.29) family.</text>
</comment>
<keyword evidence="5" id="KW-0677">Repeat</keyword>
<feature type="region of interest" description="Disordered" evidence="11">
    <location>
        <begin position="250"/>
        <end position="277"/>
    </location>
</feature>
<comment type="caution">
    <text evidence="13">The sequence shown here is derived from an EMBL/GenBank/DDBJ whole genome shotgun (WGS) entry which is preliminary data.</text>
</comment>
<evidence type="ECO:0000313" key="14">
    <source>
        <dbReference type="Proteomes" id="UP001165090"/>
    </source>
</evidence>
<keyword evidence="6 12" id="KW-1133">Transmembrane helix</keyword>
<evidence type="ECO:0000256" key="2">
    <source>
        <dbReference type="ARBA" id="ARBA00006375"/>
    </source>
</evidence>
<evidence type="ECO:0000256" key="1">
    <source>
        <dbReference type="ARBA" id="ARBA00004225"/>
    </source>
</evidence>
<dbReference type="InterPro" id="IPR018108">
    <property type="entry name" value="MCP_transmembrane"/>
</dbReference>
<dbReference type="Pfam" id="PF00153">
    <property type="entry name" value="Mito_carr"/>
    <property type="match status" value="3"/>
</dbReference>
<feature type="region of interest" description="Disordered" evidence="11">
    <location>
        <begin position="1"/>
        <end position="20"/>
    </location>
</feature>
<evidence type="ECO:0000256" key="6">
    <source>
        <dbReference type="ARBA" id="ARBA00022989"/>
    </source>
</evidence>
<evidence type="ECO:0000256" key="8">
    <source>
        <dbReference type="ARBA" id="ARBA00023136"/>
    </source>
</evidence>
<keyword evidence="4 9" id="KW-0812">Transmembrane</keyword>
<keyword evidence="3 10" id="KW-0813">Transport</keyword>
<gene>
    <name evidence="13" type="ORF">VaNZ11_010520</name>
</gene>
<evidence type="ECO:0000256" key="4">
    <source>
        <dbReference type="ARBA" id="ARBA00022692"/>
    </source>
</evidence>
<dbReference type="SUPFAM" id="SSF103506">
    <property type="entry name" value="Mitochondrial carrier"/>
    <property type="match status" value="1"/>
</dbReference>
<feature type="repeat" description="Solcar" evidence="9">
    <location>
        <begin position="119"/>
        <end position="207"/>
    </location>
</feature>
<evidence type="ECO:0008006" key="15">
    <source>
        <dbReference type="Google" id="ProtNLM"/>
    </source>
</evidence>
<keyword evidence="14" id="KW-1185">Reference proteome</keyword>
<proteinExistence type="inferred from homology"/>
<comment type="subcellular location">
    <subcellularLocation>
        <location evidence="1">Mitochondrion membrane</location>
        <topology evidence="1">Multi-pass membrane protein</topology>
    </subcellularLocation>
</comment>
<sequence length="382" mass="40845">MRGGDTQGDRNPHELHQRRRRELPTAARELLAGFAAGAANVTSGYPFDTVKVRLQSAAPGQYRGAMHCLCTIVQQEGVRRGLFRGLSSPLVGGTAETGINYLVYSRVLDALRPDHSSAIPLTSVAVAGAVAGVALSFVLGPTELIKCRMQQAGSAARYPDGPLQCLREIVATEGGLRGLSRGLGATMAREVPGNALFFAVYEALRRGLFGAQQQQQTTLALGPGAGEPLTPRPVPGLTDLAVQVDAPPYGSDVDSGKCRVNSGTETSRPGPLKQHGDDATRYNWVTEAAIAVFCGGTAGTLMWAAVLPIDVAKTRLQTARPGSKWDVRLWSHWVMLWREGGLASLYAGLTPTLVRAFPANACQWLAWEVVMRGLHDRGERVK</sequence>
<dbReference type="Gene3D" id="1.50.40.10">
    <property type="entry name" value="Mitochondrial carrier domain"/>
    <property type="match status" value="2"/>
</dbReference>
<reference evidence="13 14" key="1">
    <citation type="journal article" date="2023" name="IScience">
        <title>Expanded male sex-determining region conserved during the evolution of homothallism in the green alga Volvox.</title>
        <authorList>
            <person name="Yamamoto K."/>
            <person name="Matsuzaki R."/>
            <person name="Mahakham W."/>
            <person name="Heman W."/>
            <person name="Sekimoto H."/>
            <person name="Kawachi M."/>
            <person name="Minakuchi Y."/>
            <person name="Toyoda A."/>
            <person name="Nozaki H."/>
        </authorList>
    </citation>
    <scope>NUCLEOTIDE SEQUENCE [LARGE SCALE GENOMIC DNA]</scope>
    <source>
        <strain evidence="13 14">NIES-4468</strain>
    </source>
</reference>
<evidence type="ECO:0000256" key="9">
    <source>
        <dbReference type="PROSITE-ProRule" id="PRU00282"/>
    </source>
</evidence>
<name>A0ABQ5S9Z2_9CHLO</name>
<dbReference type="PROSITE" id="PS50920">
    <property type="entry name" value="SOLCAR"/>
    <property type="match status" value="3"/>
</dbReference>
<evidence type="ECO:0000256" key="5">
    <source>
        <dbReference type="ARBA" id="ARBA00022737"/>
    </source>
</evidence>
<protein>
    <recommendedName>
        <fullName evidence="15">Mitochondrial substrate carrier</fullName>
    </recommendedName>
</protein>
<dbReference type="PANTHER" id="PTHR45624">
    <property type="entry name" value="MITOCHONDRIAL BASIC AMINO ACIDS TRANSPORTER-RELATED"/>
    <property type="match status" value="1"/>
</dbReference>
<evidence type="ECO:0000256" key="12">
    <source>
        <dbReference type="SAM" id="Phobius"/>
    </source>
</evidence>
<feature type="repeat" description="Solcar" evidence="9">
    <location>
        <begin position="286"/>
        <end position="373"/>
    </location>
</feature>
<feature type="transmembrane region" description="Helical" evidence="12">
    <location>
        <begin position="118"/>
        <end position="139"/>
    </location>
</feature>
<keyword evidence="7" id="KW-0496">Mitochondrion</keyword>
<evidence type="ECO:0000256" key="3">
    <source>
        <dbReference type="ARBA" id="ARBA00022448"/>
    </source>
</evidence>
<dbReference type="InterPro" id="IPR023395">
    <property type="entry name" value="MCP_dom_sf"/>
</dbReference>
<dbReference type="EMBL" id="BSDZ01000035">
    <property type="protein sequence ID" value="GLI66599.1"/>
    <property type="molecule type" value="Genomic_DNA"/>
</dbReference>
<evidence type="ECO:0000256" key="10">
    <source>
        <dbReference type="RuleBase" id="RU000488"/>
    </source>
</evidence>
<dbReference type="PANTHER" id="PTHR45624:SF12">
    <property type="entry name" value="MITOCHONDRIAL ORNITHINE TRANSPORTER 1"/>
    <property type="match status" value="1"/>
</dbReference>
<evidence type="ECO:0000256" key="7">
    <source>
        <dbReference type="ARBA" id="ARBA00023128"/>
    </source>
</evidence>
<dbReference type="InterPro" id="IPR050567">
    <property type="entry name" value="Mitochondrial_Carrier"/>
</dbReference>
<evidence type="ECO:0000313" key="13">
    <source>
        <dbReference type="EMBL" id="GLI66599.1"/>
    </source>
</evidence>
<organism evidence="13 14">
    <name type="scientific">Volvox africanus</name>
    <dbReference type="NCBI Taxonomy" id="51714"/>
    <lineage>
        <taxon>Eukaryota</taxon>
        <taxon>Viridiplantae</taxon>
        <taxon>Chlorophyta</taxon>
        <taxon>core chlorophytes</taxon>
        <taxon>Chlorophyceae</taxon>
        <taxon>CS clade</taxon>
        <taxon>Chlamydomonadales</taxon>
        <taxon>Volvocaceae</taxon>
        <taxon>Volvox</taxon>
    </lineage>
</organism>